<dbReference type="GO" id="GO:0005524">
    <property type="term" value="F:ATP binding"/>
    <property type="evidence" value="ECO:0007669"/>
    <property type="project" value="UniProtKB-KW"/>
</dbReference>
<gene>
    <name evidence="1" type="primary">gatC</name>
    <name evidence="2" type="ORF">COY32_04920</name>
</gene>
<comment type="subunit">
    <text evidence="1">Heterotrimer of A, B and C subunits.</text>
</comment>
<dbReference type="GO" id="GO:0006450">
    <property type="term" value="P:regulation of translational fidelity"/>
    <property type="evidence" value="ECO:0007669"/>
    <property type="project" value="InterPro"/>
</dbReference>
<dbReference type="HAMAP" id="MF_00122">
    <property type="entry name" value="GatC"/>
    <property type="match status" value="1"/>
</dbReference>
<dbReference type="AlphaFoldDB" id="A0A2M7THE3"/>
<dbReference type="EC" id="6.3.5.-" evidence="1"/>
<evidence type="ECO:0000313" key="3">
    <source>
        <dbReference type="Proteomes" id="UP000228920"/>
    </source>
</evidence>
<dbReference type="Proteomes" id="UP000228920">
    <property type="component" value="Unassembled WGS sequence"/>
</dbReference>
<organism evidence="2 3">
    <name type="scientific">candidate division WWE3 bacterium CG_4_10_14_0_2_um_filter_41_14</name>
    <dbReference type="NCBI Taxonomy" id="1975072"/>
    <lineage>
        <taxon>Bacteria</taxon>
        <taxon>Katanobacteria</taxon>
    </lineage>
</organism>
<accession>A0A2M7THE3</accession>
<comment type="catalytic activity">
    <reaction evidence="1">
        <text>L-glutamyl-tRNA(Gln) + L-glutamine + ATP + H2O = L-glutaminyl-tRNA(Gln) + L-glutamate + ADP + phosphate + H(+)</text>
        <dbReference type="Rhea" id="RHEA:17521"/>
        <dbReference type="Rhea" id="RHEA-COMP:9681"/>
        <dbReference type="Rhea" id="RHEA-COMP:9684"/>
        <dbReference type="ChEBI" id="CHEBI:15377"/>
        <dbReference type="ChEBI" id="CHEBI:15378"/>
        <dbReference type="ChEBI" id="CHEBI:29985"/>
        <dbReference type="ChEBI" id="CHEBI:30616"/>
        <dbReference type="ChEBI" id="CHEBI:43474"/>
        <dbReference type="ChEBI" id="CHEBI:58359"/>
        <dbReference type="ChEBI" id="CHEBI:78520"/>
        <dbReference type="ChEBI" id="CHEBI:78521"/>
        <dbReference type="ChEBI" id="CHEBI:456216"/>
    </reaction>
</comment>
<dbReference type="GO" id="GO:0006412">
    <property type="term" value="P:translation"/>
    <property type="evidence" value="ECO:0007669"/>
    <property type="project" value="UniProtKB-UniRule"/>
</dbReference>
<dbReference type="GO" id="GO:0016740">
    <property type="term" value="F:transferase activity"/>
    <property type="evidence" value="ECO:0007669"/>
    <property type="project" value="UniProtKB-KW"/>
</dbReference>
<proteinExistence type="inferred from homology"/>
<keyword evidence="1" id="KW-0547">Nucleotide-binding</keyword>
<protein>
    <recommendedName>
        <fullName evidence="1">Aspartyl/glutamyl-tRNA(Asn/Gln) amidotransferase subunit C</fullName>
        <shortName evidence="1">Asp/Glu-ADT subunit C</shortName>
        <ecNumber evidence="1">6.3.5.-</ecNumber>
    </recommendedName>
</protein>
<keyword evidence="1" id="KW-0648">Protein biosynthesis</keyword>
<name>A0A2M7THE3_UNCKA</name>
<dbReference type="Gene3D" id="1.10.20.60">
    <property type="entry name" value="Glu-tRNAGln amidotransferase C subunit, N-terminal domain"/>
    <property type="match status" value="1"/>
</dbReference>
<keyword evidence="1" id="KW-0067">ATP-binding</keyword>
<comment type="catalytic activity">
    <reaction evidence="1">
        <text>L-aspartyl-tRNA(Asn) + L-glutamine + ATP + H2O = L-asparaginyl-tRNA(Asn) + L-glutamate + ADP + phosphate + 2 H(+)</text>
        <dbReference type="Rhea" id="RHEA:14513"/>
        <dbReference type="Rhea" id="RHEA-COMP:9674"/>
        <dbReference type="Rhea" id="RHEA-COMP:9677"/>
        <dbReference type="ChEBI" id="CHEBI:15377"/>
        <dbReference type="ChEBI" id="CHEBI:15378"/>
        <dbReference type="ChEBI" id="CHEBI:29985"/>
        <dbReference type="ChEBI" id="CHEBI:30616"/>
        <dbReference type="ChEBI" id="CHEBI:43474"/>
        <dbReference type="ChEBI" id="CHEBI:58359"/>
        <dbReference type="ChEBI" id="CHEBI:78515"/>
        <dbReference type="ChEBI" id="CHEBI:78516"/>
        <dbReference type="ChEBI" id="CHEBI:456216"/>
    </reaction>
</comment>
<dbReference type="InterPro" id="IPR003837">
    <property type="entry name" value="GatC"/>
</dbReference>
<keyword evidence="2" id="KW-0808">Transferase</keyword>
<evidence type="ECO:0000313" key="2">
    <source>
        <dbReference type="EMBL" id="PIZ45609.1"/>
    </source>
</evidence>
<dbReference type="Pfam" id="PF02686">
    <property type="entry name" value="GatC"/>
    <property type="match status" value="1"/>
</dbReference>
<keyword evidence="1" id="KW-0436">Ligase</keyword>
<comment type="caution">
    <text evidence="2">The sequence shown here is derived from an EMBL/GenBank/DDBJ whole genome shotgun (WGS) entry which is preliminary data.</text>
</comment>
<dbReference type="GO" id="GO:0050566">
    <property type="term" value="F:asparaginyl-tRNA synthase (glutamine-hydrolyzing) activity"/>
    <property type="evidence" value="ECO:0007669"/>
    <property type="project" value="RHEA"/>
</dbReference>
<reference evidence="3" key="1">
    <citation type="submission" date="2017-09" db="EMBL/GenBank/DDBJ databases">
        <title>Depth-based differentiation of microbial function through sediment-hosted aquifers and enrichment of novel symbionts in the deep terrestrial subsurface.</title>
        <authorList>
            <person name="Probst A.J."/>
            <person name="Ladd B."/>
            <person name="Jarett J.K."/>
            <person name="Geller-Mcgrath D.E."/>
            <person name="Sieber C.M.K."/>
            <person name="Emerson J.B."/>
            <person name="Anantharaman K."/>
            <person name="Thomas B.C."/>
            <person name="Malmstrom R."/>
            <person name="Stieglmeier M."/>
            <person name="Klingl A."/>
            <person name="Woyke T."/>
            <person name="Ryan C.M."/>
            <person name="Banfield J.F."/>
        </authorList>
    </citation>
    <scope>NUCLEOTIDE SEQUENCE [LARGE SCALE GENOMIC DNA]</scope>
</reference>
<comment type="similarity">
    <text evidence="1">Belongs to the GatC family.</text>
</comment>
<dbReference type="InterPro" id="IPR036113">
    <property type="entry name" value="Asp/Glu-ADT_sf_sub_c"/>
</dbReference>
<comment type="function">
    <text evidence="1">Allows the formation of correctly charged Asn-tRNA(Asn) or Gln-tRNA(Gln) through the transamidation of misacylated Asp-tRNA(Asn) or Glu-tRNA(Gln) in organisms which lack either or both of asparaginyl-tRNA or glutaminyl-tRNA synthetases. The reaction takes place in the presence of glutamine and ATP through an activated phospho-Asp-tRNA(Asn) or phospho-Glu-tRNA(Gln).</text>
</comment>
<dbReference type="EMBL" id="PFNL01000128">
    <property type="protein sequence ID" value="PIZ45609.1"/>
    <property type="molecule type" value="Genomic_DNA"/>
</dbReference>
<dbReference type="SUPFAM" id="SSF141000">
    <property type="entry name" value="Glu-tRNAGln amidotransferase C subunit"/>
    <property type="match status" value="1"/>
</dbReference>
<evidence type="ECO:0000256" key="1">
    <source>
        <dbReference type="HAMAP-Rule" id="MF_00122"/>
    </source>
</evidence>
<sequence>MDVHTKIDVEVVSQLAKLPLSEAEKTKFSIQLEEIMAFVDELSLVDTTGVNETAQVTEKNNEKRDDIAKESLSVGDVVVNAPQSEGSFIVTKGVFDES</sequence>
<dbReference type="GO" id="GO:0050567">
    <property type="term" value="F:glutaminyl-tRNA synthase (glutamine-hydrolyzing) activity"/>
    <property type="evidence" value="ECO:0007669"/>
    <property type="project" value="UniProtKB-UniRule"/>
</dbReference>
<dbReference type="NCBIfam" id="TIGR00135">
    <property type="entry name" value="gatC"/>
    <property type="match status" value="1"/>
</dbReference>